<feature type="region of interest" description="Disordered" evidence="8">
    <location>
        <begin position="1934"/>
        <end position="2002"/>
    </location>
</feature>
<comment type="caution">
    <text evidence="13">The sequence shown here is derived from an EMBL/GenBank/DDBJ whole genome shotgun (WGS) entry which is preliminary data.</text>
</comment>
<evidence type="ECO:0000313" key="14">
    <source>
        <dbReference type="Proteomes" id="UP001175271"/>
    </source>
</evidence>
<dbReference type="PANTHER" id="PTHR13800:SF44">
    <property type="entry name" value="TRANSIENT RECEPTOR POTENTIAL CHANNEL"/>
    <property type="match status" value="1"/>
</dbReference>
<gene>
    <name evidence="13" type="ORF">QR680_009283</name>
</gene>
<feature type="region of interest" description="Disordered" evidence="8">
    <location>
        <begin position="1137"/>
        <end position="1214"/>
    </location>
</feature>
<feature type="compositionally biased region" description="Basic residues" evidence="8">
    <location>
        <begin position="1236"/>
        <end position="1245"/>
    </location>
</feature>
<evidence type="ECO:0000259" key="11">
    <source>
        <dbReference type="Pfam" id="PF18139"/>
    </source>
</evidence>
<feature type="transmembrane region" description="Helical" evidence="9">
    <location>
        <begin position="1390"/>
        <end position="1414"/>
    </location>
</feature>
<evidence type="ECO:0000259" key="12">
    <source>
        <dbReference type="Pfam" id="PF25508"/>
    </source>
</evidence>
<organism evidence="13 14">
    <name type="scientific">Steinernema hermaphroditum</name>
    <dbReference type="NCBI Taxonomy" id="289476"/>
    <lineage>
        <taxon>Eukaryota</taxon>
        <taxon>Metazoa</taxon>
        <taxon>Ecdysozoa</taxon>
        <taxon>Nematoda</taxon>
        <taxon>Chromadorea</taxon>
        <taxon>Rhabditida</taxon>
        <taxon>Tylenchina</taxon>
        <taxon>Panagrolaimomorpha</taxon>
        <taxon>Strongyloidoidea</taxon>
        <taxon>Steinernematidae</taxon>
        <taxon>Steinernema</taxon>
    </lineage>
</organism>
<dbReference type="EMBL" id="JAUCMV010000001">
    <property type="protein sequence ID" value="KAK0425604.1"/>
    <property type="molecule type" value="Genomic_DNA"/>
</dbReference>
<protein>
    <recommendedName>
        <fullName evidence="15">TRPM SLOG domain-containing protein</fullName>
    </recommendedName>
</protein>
<feature type="domain" description="TRPM SLOG" evidence="11">
    <location>
        <begin position="394"/>
        <end position="663"/>
    </location>
</feature>
<evidence type="ECO:0000259" key="10">
    <source>
        <dbReference type="Pfam" id="PF00520"/>
    </source>
</evidence>
<evidence type="ECO:0000313" key="13">
    <source>
        <dbReference type="EMBL" id="KAK0425604.1"/>
    </source>
</evidence>
<feature type="domain" description="TRPM-like" evidence="12">
    <location>
        <begin position="718"/>
        <end position="832"/>
    </location>
</feature>
<feature type="transmembrane region" description="Helical" evidence="9">
    <location>
        <begin position="1460"/>
        <end position="1479"/>
    </location>
</feature>
<dbReference type="GO" id="GO:0030001">
    <property type="term" value="P:metal ion transport"/>
    <property type="evidence" value="ECO:0007669"/>
    <property type="project" value="TreeGrafter"/>
</dbReference>
<dbReference type="Pfam" id="PF18139">
    <property type="entry name" value="LSDAT_euk"/>
    <property type="match status" value="1"/>
</dbReference>
<feature type="compositionally biased region" description="Basic and acidic residues" evidence="8">
    <location>
        <begin position="206"/>
        <end position="217"/>
    </location>
</feature>
<feature type="compositionally biased region" description="Polar residues" evidence="8">
    <location>
        <begin position="1175"/>
        <end position="1189"/>
    </location>
</feature>
<feature type="domain" description="TRPM-like" evidence="12">
    <location>
        <begin position="942"/>
        <end position="1073"/>
    </location>
</feature>
<feature type="region of interest" description="Disordered" evidence="8">
    <location>
        <begin position="183"/>
        <end position="228"/>
    </location>
</feature>
<keyword evidence="7" id="KW-0407">Ion channel</keyword>
<evidence type="ECO:0000256" key="4">
    <source>
        <dbReference type="ARBA" id="ARBA00022989"/>
    </source>
</evidence>
<keyword evidence="4 9" id="KW-1133">Transmembrane helix</keyword>
<keyword evidence="6 9" id="KW-0472">Membrane</keyword>
<feature type="compositionally biased region" description="Polar residues" evidence="8">
    <location>
        <begin position="1198"/>
        <end position="1210"/>
    </location>
</feature>
<feature type="region of interest" description="Disordered" evidence="8">
    <location>
        <begin position="1753"/>
        <end position="1810"/>
    </location>
</feature>
<keyword evidence="3 9" id="KW-0812">Transmembrane</keyword>
<feature type="region of interest" description="Disordered" evidence="8">
    <location>
        <begin position="1234"/>
        <end position="1257"/>
    </location>
</feature>
<dbReference type="InterPro" id="IPR041491">
    <property type="entry name" value="TRPM_SLOG"/>
</dbReference>
<comment type="subcellular location">
    <subcellularLocation>
        <location evidence="1">Membrane</location>
        <topology evidence="1">Multi-pass membrane protein</topology>
    </subcellularLocation>
</comment>
<feature type="region of interest" description="Disordered" evidence="8">
    <location>
        <begin position="1870"/>
        <end position="1891"/>
    </location>
</feature>
<feature type="transmembrane region" description="Helical" evidence="9">
    <location>
        <begin position="1360"/>
        <end position="1378"/>
    </location>
</feature>
<dbReference type="Proteomes" id="UP001175271">
    <property type="component" value="Unassembled WGS sequence"/>
</dbReference>
<dbReference type="GO" id="GO:0005886">
    <property type="term" value="C:plasma membrane"/>
    <property type="evidence" value="ECO:0007669"/>
    <property type="project" value="TreeGrafter"/>
</dbReference>
<dbReference type="Pfam" id="PF25508">
    <property type="entry name" value="TRPM2"/>
    <property type="match status" value="2"/>
</dbReference>
<feature type="transmembrane region" description="Helical" evidence="9">
    <location>
        <begin position="1420"/>
        <end position="1440"/>
    </location>
</feature>
<proteinExistence type="predicted"/>
<evidence type="ECO:0000256" key="5">
    <source>
        <dbReference type="ARBA" id="ARBA00023065"/>
    </source>
</evidence>
<sequence>MIASRPPFDSSESPATARDDFGLRIAAQNLKTKRTVWLQGCLEKRERKIPEDGRAEELARGYEELYAPVNGLPIVLSSPLDFTYQGATVRLCRIERIDRLIAVAISISTVSPLIHLSSFPIPNTVGSQDSPRRRLAASPYRLEMAINTSVEQTLKNVAQRLEDEQRTLDTDVAAASAISEYTRRYKEHQEGEGAKKRKKRHHKRFREQEESEGRESKNPVSGVNAAPQHVHGNDWREMLALTAVDFLSTTTTPLKVPSAPVQERPEKQGFKASSDSLDGLPSVSAAIYNLSKNRAASSSSLKQDWIEETFCKRECAKFIPTNRDPNKCGCGRLKERHGEHLIPKKYSLDEEDERQSELTRRSSEKWSIRKHTVKVPTDAHGTVEFQGGPHPYKAQYLRLSFDTDPADIMQLFENVWQITPPKLIITVHGGITNFDIQPKLARVFRKGLLKAARTTGAWIITSGINAGVVRHVAAALDGQSTSPRARSKIVCIGITPWGMMKKTEDFIGMDKAVDYHPHSFSPKGKFAVLNNRHSYYLLVDNGTVGRYGADIILRKRLEAYIAQKQKLGGKGSRSVPVVCVVLEGGTCTIRAVLDYVTSIPRVPVVVCDGSGRASDMLAFAHRFVQEDGTLPEGVRPQLLNLVQSVFGYNRRSAEDLVDDLVTCAQQRNLMTVFRLGETQKQDVDHAILTALLKGHNLSPSDQLSLALAWNRVDIARSDIFVLGQEWPTSALHNAMMEALINDRVDFVRLLLENGVSMSSFLTMGRLEELYNTDKGPPNTLYYIVRDVQRIRSGYRYKLPHIGLAIEKLMGNAYKSTYTTPEFKEQYSIFRNKYKEAFRKYFHNADEVSNGSSATNGVATANGSAVGLGSGSINPSMNGPPPVINTAASGPVLSAAAASGSRALSNHIIWRSHLRRDNPMSAPQMRPPNLAENQEMSVDFDDEALSSNSDSRRGDFRYPFSELLLWAVLTKRQEMALCMWEHGEEAMAKALVSCKLYKSMAKEAAEDYLEVEICEELKEYAEQFRQLSLDLLDHCYQQDDAQTLQLLTYELGHWGYETCLSLAVIVNNKQFLAHPCCQILLADLWHGGLRIRSNSNLKVILGLLIPFFIFALEFKSKEELALQPQTAAEHEDDVNNYYASSASSSSSSDTDSSSSSDEYDSDMEKDGNAGMRRRNSSGSVQSLNLASLFQSRRRKARHQQQMTAGNATSAPDGTVGHELEKVVVQPKDVAHEFSPAVKKRTRRVSTRRQSESVPEAKQNGSINHQEFYGHDHHRVDGSRRHSSMRKPNENEPHKAPPSGGVKAMAHVARMRPLKMQRKYYEFFAAPVTSFWTWTLSFCVFMCCLTYVLLIKTPPEPTSAEWYVFSYVIVYMVELMRKFAMSEPRTLRQKFSYFFASFWNIETSVAIIVFLLGFALRLSERHVAAGRVILAVDSVLWSIKLLDFMSIHPKLGPYITMAGKMVLQMVYIVTLLVVTLLAFGLPRQSITFPDEEWHWMLVRNVFYKPYFMLYGEVYADEIDTCGDEAWDKHLENGTAIGSVETQPCVPGYWVPPSLMVVFLLIANLLLLAILMATFNNIFEQTTKVAGHIWLFQRYRQVMEYEGTPFIPPPFTPVYHMYMIVKYIRYHNRCCQKKMRNKNQRLFDFSLKLFLETDQVEKLHDFEEECMEDLAREQEYKKNTSSEERIHRTAERTELLLVRMNDLASKETMLKGNVRDMENRLEQIEGRQNEVLDCMRQITSALPMILSAIHQPPRPMSPYSALGLPDDSEDRQIGGSEPATAQDSCQNLHPKLSSAKREVTSIHPSASSGNELPAQEAPMMIHRRTRTTTVSGNEGISSQYLRTPNPMGRQFGGSLLSLDPNILSSVVMASPSTSVNKRRTPPGSVRKRTRNNDEYTSITDTIAVSVAVPESQKVRPSATEVDLLYDDEEEEELRIQAEILVNPNDTTINTEDDEDDEEVSRDGDDEDDVSSGGGRRRSGSTYIGGTVTPNSALRKAKPSFVQKQNSVMRRCEEEINKRIRENRLGSVNDDELHTNTPVEGEVTPQTHNESDEYIQFKIDAKKRPDY</sequence>
<reference evidence="13" key="1">
    <citation type="submission" date="2023-06" db="EMBL/GenBank/DDBJ databases">
        <title>Genomic analysis of the entomopathogenic nematode Steinernema hermaphroditum.</title>
        <authorList>
            <person name="Schwarz E.M."/>
            <person name="Heppert J.K."/>
            <person name="Baniya A."/>
            <person name="Schwartz H.T."/>
            <person name="Tan C.-H."/>
            <person name="Antoshechkin I."/>
            <person name="Sternberg P.W."/>
            <person name="Goodrich-Blair H."/>
            <person name="Dillman A.R."/>
        </authorList>
    </citation>
    <scope>NUCLEOTIDE SEQUENCE</scope>
    <source>
        <strain evidence="13">PS9179</strain>
        <tissue evidence="13">Whole animal</tissue>
    </source>
</reference>
<evidence type="ECO:0000256" key="6">
    <source>
        <dbReference type="ARBA" id="ARBA00023136"/>
    </source>
</evidence>
<feature type="compositionally biased region" description="Basic residues" evidence="8">
    <location>
        <begin position="195"/>
        <end position="205"/>
    </location>
</feature>
<keyword evidence="2" id="KW-0813">Transport</keyword>
<evidence type="ECO:0000256" key="8">
    <source>
        <dbReference type="SAM" id="MobiDB-lite"/>
    </source>
</evidence>
<evidence type="ECO:0000256" key="1">
    <source>
        <dbReference type="ARBA" id="ARBA00004141"/>
    </source>
</evidence>
<evidence type="ECO:0000256" key="9">
    <source>
        <dbReference type="SAM" id="Phobius"/>
    </source>
</evidence>
<dbReference type="InterPro" id="IPR005821">
    <property type="entry name" value="Ion_trans_dom"/>
</dbReference>
<keyword evidence="14" id="KW-1185">Reference proteome</keyword>
<feature type="region of interest" description="Disordered" evidence="8">
    <location>
        <begin position="2019"/>
        <end position="2063"/>
    </location>
</feature>
<feature type="region of interest" description="Disordered" evidence="8">
    <location>
        <begin position="253"/>
        <end position="276"/>
    </location>
</feature>
<evidence type="ECO:0000256" key="3">
    <source>
        <dbReference type="ARBA" id="ARBA00022692"/>
    </source>
</evidence>
<feature type="compositionally biased region" description="Basic residues" evidence="8">
    <location>
        <begin position="1873"/>
        <end position="1886"/>
    </location>
</feature>
<feature type="transmembrane region" description="Helical" evidence="9">
    <location>
        <begin position="1318"/>
        <end position="1348"/>
    </location>
</feature>
<dbReference type="GO" id="GO:0005261">
    <property type="term" value="F:monoatomic cation channel activity"/>
    <property type="evidence" value="ECO:0007669"/>
    <property type="project" value="TreeGrafter"/>
</dbReference>
<feature type="compositionally biased region" description="Acidic residues" evidence="8">
    <location>
        <begin position="1947"/>
        <end position="1966"/>
    </location>
</feature>
<feature type="transmembrane region" description="Helical" evidence="9">
    <location>
        <begin position="1553"/>
        <end position="1572"/>
    </location>
</feature>
<dbReference type="InterPro" id="IPR050927">
    <property type="entry name" value="TRPM"/>
</dbReference>
<dbReference type="Pfam" id="PF00520">
    <property type="entry name" value="Ion_trans"/>
    <property type="match status" value="1"/>
</dbReference>
<feature type="compositionally biased region" description="Basic and acidic residues" evidence="8">
    <location>
        <begin position="183"/>
        <end position="194"/>
    </location>
</feature>
<dbReference type="PANTHER" id="PTHR13800">
    <property type="entry name" value="TRANSIENT RECEPTOR POTENTIAL CATION CHANNEL, SUBFAMILY M, MEMBER 6"/>
    <property type="match status" value="1"/>
</dbReference>
<dbReference type="InterPro" id="IPR057366">
    <property type="entry name" value="TRPM-like"/>
</dbReference>
<feature type="compositionally biased region" description="Polar residues" evidence="8">
    <location>
        <begin position="1978"/>
        <end position="1988"/>
    </location>
</feature>
<name>A0AA39IM51_9BILA</name>
<feature type="domain" description="Ion transport" evidence="10">
    <location>
        <begin position="1328"/>
        <end position="1581"/>
    </location>
</feature>
<keyword evidence="5" id="KW-0406">Ion transport</keyword>
<feature type="compositionally biased region" description="Low complexity" evidence="8">
    <location>
        <begin position="1139"/>
        <end position="1155"/>
    </location>
</feature>
<accession>A0AA39IM51</accession>
<evidence type="ECO:0000256" key="2">
    <source>
        <dbReference type="ARBA" id="ARBA00022448"/>
    </source>
</evidence>
<feature type="region of interest" description="Disordered" evidence="8">
    <location>
        <begin position="1271"/>
        <end position="1300"/>
    </location>
</feature>
<evidence type="ECO:0008006" key="15">
    <source>
        <dbReference type="Google" id="ProtNLM"/>
    </source>
</evidence>
<evidence type="ECO:0000256" key="7">
    <source>
        <dbReference type="ARBA" id="ARBA00023303"/>
    </source>
</evidence>